<proteinExistence type="predicted"/>
<sequence>MFKISSHLILTEKQKEQLCSLPVSEFTNRKWESQNDAASFLKDHNLMLESNPERKWKVRYSNKAKGICLLQCCCGSDVSLRPKNGNLKVRKSRQVYKFVGCLAFARIKKYKNNSISVYGYLTHSTECLRQLPLYHLNETANCQNGLSTYYNFYKKILDEEFPNLSHQERIAKANELWNSLSDELRTSFISYAKVDRLLEDNCLNKSQ</sequence>
<dbReference type="SUPFAM" id="SSF47095">
    <property type="entry name" value="HMG-box"/>
    <property type="match status" value="1"/>
</dbReference>
<evidence type="ECO:0000313" key="2">
    <source>
        <dbReference type="EMBL" id="GES92307.1"/>
    </source>
</evidence>
<comment type="caution">
    <text evidence="1">The sequence shown here is derived from an EMBL/GenBank/DDBJ whole genome shotgun (WGS) entry which is preliminary data.</text>
</comment>
<reference evidence="1 3" key="1">
    <citation type="submission" date="2017-11" db="EMBL/GenBank/DDBJ databases">
        <title>The genome of Rhizophagus clarus HR1 reveals common genetic basis of auxotrophy among arbuscular mycorrhizal fungi.</title>
        <authorList>
            <person name="Kobayashi Y."/>
        </authorList>
    </citation>
    <scope>NUCLEOTIDE SEQUENCE [LARGE SCALE GENOMIC DNA]</scope>
    <source>
        <strain evidence="1 3">HR1</strain>
    </source>
</reference>
<dbReference type="Proteomes" id="UP000615446">
    <property type="component" value="Unassembled WGS sequence"/>
</dbReference>
<evidence type="ECO:0000313" key="3">
    <source>
        <dbReference type="Proteomes" id="UP000247702"/>
    </source>
</evidence>
<dbReference type="AlphaFoldDB" id="A0A2Z6R4Z9"/>
<dbReference type="Proteomes" id="UP000247702">
    <property type="component" value="Unassembled WGS sequence"/>
</dbReference>
<dbReference type="InterPro" id="IPR036910">
    <property type="entry name" value="HMG_box_dom_sf"/>
</dbReference>
<dbReference type="EMBL" id="BLAL01000215">
    <property type="protein sequence ID" value="GES92307.1"/>
    <property type="molecule type" value="Genomic_DNA"/>
</dbReference>
<protein>
    <recommendedName>
        <fullName evidence="4">HMG box domain-containing protein</fullName>
    </recommendedName>
</protein>
<dbReference type="CDD" id="cd00084">
    <property type="entry name" value="HMG-box_SF"/>
    <property type="match status" value="1"/>
</dbReference>
<accession>A0A2Z6R4Z9</accession>
<keyword evidence="3" id="KW-1185">Reference proteome</keyword>
<name>A0A2Z6R4Z9_9GLOM</name>
<organism evidence="1 3">
    <name type="scientific">Rhizophagus clarus</name>
    <dbReference type="NCBI Taxonomy" id="94130"/>
    <lineage>
        <taxon>Eukaryota</taxon>
        <taxon>Fungi</taxon>
        <taxon>Fungi incertae sedis</taxon>
        <taxon>Mucoromycota</taxon>
        <taxon>Glomeromycotina</taxon>
        <taxon>Glomeromycetes</taxon>
        <taxon>Glomerales</taxon>
        <taxon>Glomeraceae</taxon>
        <taxon>Rhizophagus</taxon>
    </lineage>
</organism>
<dbReference type="OrthoDB" id="2309423at2759"/>
<gene>
    <name evidence="2" type="ORF">RCL2_001909200</name>
    <name evidence="1" type="ORF">RclHR1_00030004</name>
</gene>
<evidence type="ECO:0000313" key="1">
    <source>
        <dbReference type="EMBL" id="GBB97447.1"/>
    </source>
</evidence>
<dbReference type="EMBL" id="BEXD01002223">
    <property type="protein sequence ID" value="GBB97447.1"/>
    <property type="molecule type" value="Genomic_DNA"/>
</dbReference>
<reference evidence="2" key="2">
    <citation type="submission" date="2019-10" db="EMBL/GenBank/DDBJ databases">
        <title>Conservation and host-specific expression of non-tandemly repeated heterogenous ribosome RNA gene in arbuscular mycorrhizal fungi.</title>
        <authorList>
            <person name="Maeda T."/>
            <person name="Kobayashi Y."/>
            <person name="Nakagawa T."/>
            <person name="Ezawa T."/>
            <person name="Yamaguchi K."/>
            <person name="Bino T."/>
            <person name="Nishimoto Y."/>
            <person name="Shigenobu S."/>
            <person name="Kawaguchi M."/>
        </authorList>
    </citation>
    <scope>NUCLEOTIDE SEQUENCE</scope>
    <source>
        <strain evidence="2">HR1</strain>
    </source>
</reference>
<evidence type="ECO:0008006" key="4">
    <source>
        <dbReference type="Google" id="ProtNLM"/>
    </source>
</evidence>
<dbReference type="STRING" id="94130.A0A2Z6R4Z9"/>